<proteinExistence type="predicted"/>
<sequence>MGETPRRFEVDKLISFSDDLVSFLKGEKYIDGLRQSLEQFKALQAQCDTDYDDVQRSLQDHEKKIKWCKQKTDVALSEVVADAEIESLQEELEEELKREILTNEINDLERQRVSVEERRKILNKLEQDELRAEMKLSMYASVSNVIPYLDDQSKISGHIVERDKKVVEKFEFDPMKTNVFDTCNSIWKMINL</sequence>
<protein>
    <recommendedName>
        <fullName evidence="4">Kinetochore protein Spc24</fullName>
    </recommendedName>
</protein>
<accession>A0AA88QYW9</accession>
<dbReference type="PANTHER" id="PTHR35730:SF2">
    <property type="entry name" value="KINETOCHORE PROTEIN SPC24 HOMOLOG-RELATED"/>
    <property type="match status" value="1"/>
</dbReference>
<dbReference type="InterPro" id="IPR044951">
    <property type="entry name" value="SPC24-like"/>
</dbReference>
<gene>
    <name evidence="2" type="ORF">RJ640_009857</name>
</gene>
<reference evidence="2" key="1">
    <citation type="submission" date="2022-12" db="EMBL/GenBank/DDBJ databases">
        <title>Draft genome assemblies for two species of Escallonia (Escalloniales).</title>
        <authorList>
            <person name="Chanderbali A."/>
            <person name="Dervinis C."/>
            <person name="Anghel I."/>
            <person name="Soltis D."/>
            <person name="Soltis P."/>
            <person name="Zapata F."/>
        </authorList>
    </citation>
    <scope>NUCLEOTIDE SEQUENCE</scope>
    <source>
        <strain evidence="2">UCBG92.1500</strain>
        <tissue evidence="2">Leaf</tissue>
    </source>
</reference>
<dbReference type="AlphaFoldDB" id="A0AA88QYW9"/>
<keyword evidence="3" id="KW-1185">Reference proteome</keyword>
<dbReference type="Proteomes" id="UP001187471">
    <property type="component" value="Unassembled WGS sequence"/>
</dbReference>
<name>A0AA88QYW9_9ASTE</name>
<feature type="coiled-coil region" evidence="1">
    <location>
        <begin position="78"/>
        <end position="128"/>
    </location>
</feature>
<organism evidence="2 3">
    <name type="scientific">Escallonia rubra</name>
    <dbReference type="NCBI Taxonomy" id="112253"/>
    <lineage>
        <taxon>Eukaryota</taxon>
        <taxon>Viridiplantae</taxon>
        <taxon>Streptophyta</taxon>
        <taxon>Embryophyta</taxon>
        <taxon>Tracheophyta</taxon>
        <taxon>Spermatophyta</taxon>
        <taxon>Magnoliopsida</taxon>
        <taxon>eudicotyledons</taxon>
        <taxon>Gunneridae</taxon>
        <taxon>Pentapetalae</taxon>
        <taxon>asterids</taxon>
        <taxon>campanulids</taxon>
        <taxon>Escalloniales</taxon>
        <taxon>Escalloniaceae</taxon>
        <taxon>Escallonia</taxon>
    </lineage>
</organism>
<dbReference type="PANTHER" id="PTHR35730">
    <property type="entry name" value="KINETOCHORE PROTEIN SPC24 HOMOLOG-RELATED"/>
    <property type="match status" value="1"/>
</dbReference>
<comment type="caution">
    <text evidence="2">The sequence shown here is derived from an EMBL/GenBank/DDBJ whole genome shotgun (WGS) entry which is preliminary data.</text>
</comment>
<dbReference type="GO" id="GO:0051983">
    <property type="term" value="P:regulation of chromosome segregation"/>
    <property type="evidence" value="ECO:0007669"/>
    <property type="project" value="InterPro"/>
</dbReference>
<evidence type="ECO:0008006" key="4">
    <source>
        <dbReference type="Google" id="ProtNLM"/>
    </source>
</evidence>
<keyword evidence="1" id="KW-0175">Coiled coil</keyword>
<dbReference type="Gene3D" id="3.30.160.570">
    <property type="entry name" value="Ncd80 complex, Spc24 subunit"/>
    <property type="match status" value="1"/>
</dbReference>
<evidence type="ECO:0000313" key="3">
    <source>
        <dbReference type="Proteomes" id="UP001187471"/>
    </source>
</evidence>
<evidence type="ECO:0000313" key="2">
    <source>
        <dbReference type="EMBL" id="KAK2969911.1"/>
    </source>
</evidence>
<evidence type="ECO:0000256" key="1">
    <source>
        <dbReference type="SAM" id="Coils"/>
    </source>
</evidence>
<dbReference type="EMBL" id="JAVXUO010002767">
    <property type="protein sequence ID" value="KAK2969911.1"/>
    <property type="molecule type" value="Genomic_DNA"/>
</dbReference>